<dbReference type="PANTHER" id="PTHR30445:SF3">
    <property type="entry name" value="TRANSPORT PROTEIN YIDE-RELATED"/>
    <property type="match status" value="1"/>
</dbReference>
<keyword evidence="4" id="KW-1003">Cell membrane</keyword>
<keyword evidence="11" id="KW-1185">Reference proteome</keyword>
<dbReference type="RefSeq" id="WP_205125446.1">
    <property type="nucleotide sequence ID" value="NZ_CP076128.1"/>
</dbReference>
<reference evidence="10 11" key="1">
    <citation type="submission" date="2021-05" db="EMBL/GenBank/DDBJ databases">
        <title>Comparative genomic studies on the polysaccharide-degrading batcterial strains of the Flammeovirga genus.</title>
        <authorList>
            <person name="Zewei F."/>
            <person name="Zheng Z."/>
            <person name="Yu L."/>
            <person name="Ruyue G."/>
            <person name="Yanhong M."/>
            <person name="Yuanyuan C."/>
            <person name="Jingyan G."/>
            <person name="Wenjun H."/>
        </authorList>
    </citation>
    <scope>NUCLEOTIDE SEQUENCE [LARGE SCALE GENOMIC DNA]</scope>
    <source>
        <strain evidence="10 11">YS10</strain>
    </source>
</reference>
<evidence type="ECO:0000256" key="1">
    <source>
        <dbReference type="ARBA" id="ARBA00004651"/>
    </source>
</evidence>
<dbReference type="InterPro" id="IPR050144">
    <property type="entry name" value="AAE_transporter"/>
</dbReference>
<evidence type="ECO:0000256" key="2">
    <source>
        <dbReference type="ARBA" id="ARBA00009854"/>
    </source>
</evidence>
<feature type="transmembrane region" description="Helical" evidence="8">
    <location>
        <begin position="517"/>
        <end position="537"/>
    </location>
</feature>
<feature type="transmembrane region" description="Helical" evidence="8">
    <location>
        <begin position="68"/>
        <end position="89"/>
    </location>
</feature>
<dbReference type="InterPro" id="IPR036721">
    <property type="entry name" value="RCK_C_sf"/>
</dbReference>
<dbReference type="PROSITE" id="PS51202">
    <property type="entry name" value="RCK_C"/>
    <property type="match status" value="2"/>
</dbReference>
<comment type="subcellular location">
    <subcellularLocation>
        <location evidence="1">Cell membrane</location>
        <topology evidence="1">Multi-pass membrane protein</topology>
    </subcellularLocation>
</comment>
<dbReference type="Pfam" id="PF02080">
    <property type="entry name" value="TrkA_C"/>
    <property type="match status" value="2"/>
</dbReference>
<feature type="transmembrane region" description="Helical" evidence="8">
    <location>
        <begin position="96"/>
        <end position="118"/>
    </location>
</feature>
<evidence type="ECO:0000256" key="7">
    <source>
        <dbReference type="ARBA" id="ARBA00023136"/>
    </source>
</evidence>
<comment type="similarity">
    <text evidence="2">Belongs to the AAE transporter (TC 2.A.81) family.</text>
</comment>
<sequence>MEMFLQLLQTDYVALFAIIAFGILLGKVSVKGVSFGLSAVIFVAMFYGYLMNALGYDDFAIPAIIQKIGLLLFIFTIGMQAGPSFFEAFKSQGSKLIILAVLSVASGGIVTFLLGWIFDIDFKIAVGLLTGALTSTPGLAAAIESSQSPLASIGYGIAYPFGVIGVILFVKLAPKIFGISVEEAEKRYEEEATADTPELMNRNFIVTNDNIDGKTIGELNIRFMTKANISRVMEPNTESKPPTKETILHKGDLVKAVGTTDALKRVEILLGEVTETKIPRSGLHEIRWFVVSSRNIVGKTLGELDLHNNFLATVTRVRRAGLELSPRPSTRLRFGDKLLVSCTKGNVAGMTELFGDSIKMVETPSFLPVALGIIVGVLLGKLEVPLPGGSSFSLGLTGGVLMAALGLSRLGKTGPVIWHLPSSANALLRQFGLLLFLTPVGVGAGTKLVATISEYGFQLFGIGALITLIPMLIVTIVGHFVFKVNFLSLMGALTGGMTSTPGLSAMDNMTESDAPQVAYATVYPFALVAIIICAQIIGGL</sequence>
<dbReference type="SUPFAM" id="SSF116726">
    <property type="entry name" value="TrkA C-terminal domain-like"/>
    <property type="match status" value="2"/>
</dbReference>
<feature type="transmembrane region" description="Helical" evidence="8">
    <location>
        <begin position="457"/>
        <end position="480"/>
    </location>
</feature>
<feature type="transmembrane region" description="Helical" evidence="8">
    <location>
        <begin position="366"/>
        <end position="384"/>
    </location>
</feature>
<feature type="transmembrane region" description="Helical" evidence="8">
    <location>
        <begin position="150"/>
        <end position="170"/>
    </location>
</feature>
<dbReference type="Pfam" id="PF06826">
    <property type="entry name" value="Asp-Al_Ex"/>
    <property type="match status" value="2"/>
</dbReference>
<keyword evidence="5 8" id="KW-0812">Transmembrane</keyword>
<dbReference type="Proteomes" id="UP000682802">
    <property type="component" value="Chromosome 1"/>
</dbReference>
<name>A0ABX8GUU9_9BACT</name>
<evidence type="ECO:0000256" key="5">
    <source>
        <dbReference type="ARBA" id="ARBA00022692"/>
    </source>
</evidence>
<protein>
    <recommendedName>
        <fullName evidence="9">RCK C-terminal domain-containing protein</fullName>
    </recommendedName>
</protein>
<dbReference type="NCBIfam" id="TIGR01625">
    <property type="entry name" value="YidE_YbjL_dupl"/>
    <property type="match status" value="2"/>
</dbReference>
<feature type="transmembrane region" description="Helical" evidence="8">
    <location>
        <begin position="391"/>
        <end position="411"/>
    </location>
</feature>
<keyword evidence="6 8" id="KW-1133">Transmembrane helix</keyword>
<evidence type="ECO:0000313" key="11">
    <source>
        <dbReference type="Proteomes" id="UP000682802"/>
    </source>
</evidence>
<organism evidence="10 11">
    <name type="scientific">Flammeovirga kamogawensis</name>
    <dbReference type="NCBI Taxonomy" id="373891"/>
    <lineage>
        <taxon>Bacteria</taxon>
        <taxon>Pseudomonadati</taxon>
        <taxon>Bacteroidota</taxon>
        <taxon>Cytophagia</taxon>
        <taxon>Cytophagales</taxon>
        <taxon>Flammeovirgaceae</taxon>
        <taxon>Flammeovirga</taxon>
    </lineage>
</organism>
<feature type="transmembrane region" description="Helical" evidence="8">
    <location>
        <begin position="124"/>
        <end position="143"/>
    </location>
</feature>
<evidence type="ECO:0000256" key="3">
    <source>
        <dbReference type="ARBA" id="ARBA00022448"/>
    </source>
</evidence>
<keyword evidence="3" id="KW-0813">Transport</keyword>
<evidence type="ECO:0000256" key="6">
    <source>
        <dbReference type="ARBA" id="ARBA00022989"/>
    </source>
</evidence>
<keyword evidence="7 8" id="KW-0472">Membrane</keyword>
<feature type="transmembrane region" description="Helical" evidence="8">
    <location>
        <begin position="37"/>
        <end position="56"/>
    </location>
</feature>
<evidence type="ECO:0000259" key="9">
    <source>
        <dbReference type="PROSITE" id="PS51202"/>
    </source>
</evidence>
<evidence type="ECO:0000256" key="4">
    <source>
        <dbReference type="ARBA" id="ARBA00022475"/>
    </source>
</evidence>
<dbReference type="InterPro" id="IPR006037">
    <property type="entry name" value="RCK_C"/>
</dbReference>
<accession>A0ABX8GUU9</accession>
<evidence type="ECO:0000256" key="8">
    <source>
        <dbReference type="SAM" id="Phobius"/>
    </source>
</evidence>
<dbReference type="InterPro" id="IPR006512">
    <property type="entry name" value="YidE_YbjL"/>
</dbReference>
<gene>
    <name evidence="10" type="ORF">KM029_18085</name>
</gene>
<dbReference type="Gene3D" id="3.30.70.1450">
    <property type="entry name" value="Regulator of K+ conductance, C-terminal domain"/>
    <property type="match status" value="2"/>
</dbReference>
<feature type="transmembrane region" description="Helical" evidence="8">
    <location>
        <begin position="431"/>
        <end position="450"/>
    </location>
</feature>
<evidence type="ECO:0000313" key="10">
    <source>
        <dbReference type="EMBL" id="QWG07189.1"/>
    </source>
</evidence>
<feature type="domain" description="RCK C-terminal" evidence="9">
    <location>
        <begin position="186"/>
        <end position="267"/>
    </location>
</feature>
<feature type="transmembrane region" description="Helical" evidence="8">
    <location>
        <begin position="12"/>
        <end position="30"/>
    </location>
</feature>
<dbReference type="PANTHER" id="PTHR30445">
    <property type="entry name" value="K(+)_H(+) ANTIPORTER SUBUNIT KHTT"/>
    <property type="match status" value="1"/>
</dbReference>
<dbReference type="EMBL" id="CP076128">
    <property type="protein sequence ID" value="QWG07189.1"/>
    <property type="molecule type" value="Genomic_DNA"/>
</dbReference>
<feature type="domain" description="RCK C-terminal" evidence="9">
    <location>
        <begin position="272"/>
        <end position="356"/>
    </location>
</feature>
<proteinExistence type="inferred from homology"/>